<protein>
    <submittedName>
        <fullName evidence="2">Amidase signature domain-containing protein</fullName>
    </submittedName>
</protein>
<feature type="domain" description="Amidase" evidence="1">
    <location>
        <begin position="29"/>
        <end position="437"/>
    </location>
</feature>
<keyword evidence="3" id="KW-1185">Reference proteome</keyword>
<proteinExistence type="predicted"/>
<dbReference type="GeneID" id="90035296"/>
<dbReference type="InterPro" id="IPR000120">
    <property type="entry name" value="Amidase"/>
</dbReference>
<accession>A0ABR1F6P0</accession>
<dbReference type="PANTHER" id="PTHR11895:SF169">
    <property type="entry name" value="GLUTAMYL-TRNA(GLN) AMIDOTRANSFERASE"/>
    <property type="match status" value="1"/>
</dbReference>
<evidence type="ECO:0000313" key="3">
    <source>
        <dbReference type="Proteomes" id="UP001498771"/>
    </source>
</evidence>
<dbReference type="Gene3D" id="3.90.1300.10">
    <property type="entry name" value="Amidase signature (AS) domain"/>
    <property type="match status" value="1"/>
</dbReference>
<dbReference type="PANTHER" id="PTHR11895">
    <property type="entry name" value="TRANSAMIDASE"/>
    <property type="match status" value="1"/>
</dbReference>
<dbReference type="InterPro" id="IPR014085">
    <property type="entry name" value="Allophanate_hydrolase"/>
</dbReference>
<dbReference type="SUPFAM" id="SSF75304">
    <property type="entry name" value="Amidase signature (AS) enzymes"/>
    <property type="match status" value="1"/>
</dbReference>
<comment type="caution">
    <text evidence="2">The sequence shown here is derived from an EMBL/GenBank/DDBJ whole genome shotgun (WGS) entry which is preliminary data.</text>
</comment>
<dbReference type="Gene3D" id="1.20.58.1700">
    <property type="match status" value="1"/>
</dbReference>
<dbReference type="InterPro" id="IPR036928">
    <property type="entry name" value="AS_sf"/>
</dbReference>
<dbReference type="NCBIfam" id="TIGR02713">
    <property type="entry name" value="allophanate_hyd"/>
    <property type="match status" value="1"/>
</dbReference>
<dbReference type="Proteomes" id="UP001498771">
    <property type="component" value="Unassembled WGS sequence"/>
</dbReference>
<name>A0ABR1F6P0_9ASCO</name>
<dbReference type="Pfam" id="PF01425">
    <property type="entry name" value="Amidase"/>
    <property type="match status" value="1"/>
</dbReference>
<sequence length="467" mass="50656">MSVETIGWSIPQWLEAQRAASPEEGLARIVAQVKTFKPDDVAFITIASEDVLKQQWAELQSIPNAKDLPLYGVPFAPKDNIDVAGMPTTVACPAFKYDPTEDAVIIKTLKAAGAIPICKTNLDQFATGLVGTRSPYGAVPSALNDAYCSGGSSSGSANVVSRGLAAFSLGTDTAGSGRVPAMHNNLIGLKPSRGAFSATGVVPACRELDCVSVFAQTLPDAKLIFDIAAKYDPVDSYSRPLPTPMPASFGAKPRLAIPDVPLWFDDVQNAPLWEKALDEYRAAGVELVPMDFDPMYRLGKCLYEGPWVAERYTVVRKLIESDPEAMDPTVRSIIALANKFSAADQFDWEHLRRDLVREIETKFADFDGFFVPTAPLSPKIKEVQADPVARNAKQGTYTNFVNFSDFAALAVPAGFREDGMPFGVTIIGRKHTDYALLEIAQNVLSKKTRKIGALTKETEPLKSDVVF</sequence>
<dbReference type="InterPro" id="IPR023631">
    <property type="entry name" value="Amidase_dom"/>
</dbReference>
<evidence type="ECO:0000313" key="2">
    <source>
        <dbReference type="EMBL" id="KAK7205509.1"/>
    </source>
</evidence>
<reference evidence="2 3" key="1">
    <citation type="submission" date="2024-03" db="EMBL/GenBank/DDBJ databases">
        <title>Genome-scale model development and genomic sequencing of the oleaginous clade Lipomyces.</title>
        <authorList>
            <consortium name="Lawrence Berkeley National Laboratory"/>
            <person name="Czajka J.J."/>
            <person name="Han Y."/>
            <person name="Kim J."/>
            <person name="Mondo S.J."/>
            <person name="Hofstad B.A."/>
            <person name="Robles A."/>
            <person name="Haridas S."/>
            <person name="Riley R."/>
            <person name="LaButti K."/>
            <person name="Pangilinan J."/>
            <person name="Andreopoulos W."/>
            <person name="Lipzen A."/>
            <person name="Yan J."/>
            <person name="Wang M."/>
            <person name="Ng V."/>
            <person name="Grigoriev I.V."/>
            <person name="Spatafora J.W."/>
            <person name="Magnuson J.K."/>
            <person name="Baker S.E."/>
            <person name="Pomraning K.R."/>
        </authorList>
    </citation>
    <scope>NUCLEOTIDE SEQUENCE [LARGE SCALE GENOMIC DNA]</scope>
    <source>
        <strain evidence="2 3">Phaff 52-87</strain>
    </source>
</reference>
<gene>
    <name evidence="2" type="ORF">BZA70DRAFT_161211</name>
</gene>
<organism evidence="2 3">
    <name type="scientific">Myxozyma melibiosi</name>
    <dbReference type="NCBI Taxonomy" id="54550"/>
    <lineage>
        <taxon>Eukaryota</taxon>
        <taxon>Fungi</taxon>
        <taxon>Dikarya</taxon>
        <taxon>Ascomycota</taxon>
        <taxon>Saccharomycotina</taxon>
        <taxon>Lipomycetes</taxon>
        <taxon>Lipomycetales</taxon>
        <taxon>Lipomycetaceae</taxon>
        <taxon>Myxozyma</taxon>
    </lineage>
</organism>
<evidence type="ECO:0000259" key="1">
    <source>
        <dbReference type="Pfam" id="PF01425"/>
    </source>
</evidence>
<dbReference type="RefSeq" id="XP_064768542.1">
    <property type="nucleotide sequence ID" value="XM_064909784.1"/>
</dbReference>
<dbReference type="NCBIfam" id="NF006043">
    <property type="entry name" value="PRK08186.1"/>
    <property type="match status" value="1"/>
</dbReference>
<dbReference type="EMBL" id="JBBJBU010000005">
    <property type="protein sequence ID" value="KAK7205509.1"/>
    <property type="molecule type" value="Genomic_DNA"/>
</dbReference>